<evidence type="ECO:0000313" key="1">
    <source>
        <dbReference type="EMBL" id="CAG8647848.1"/>
    </source>
</evidence>
<name>A0ACA9NCW8_9GLOM</name>
<sequence length="41" mass="4804">FCVSGIAMGRISRSSCSRVFVKRAVVGKWWLSRRGYYEWDC</sequence>
<reference evidence="1" key="1">
    <citation type="submission" date="2021-06" db="EMBL/GenBank/DDBJ databases">
        <authorList>
            <person name="Kallberg Y."/>
            <person name="Tangrot J."/>
            <person name="Rosling A."/>
        </authorList>
    </citation>
    <scope>NUCLEOTIDE SEQUENCE</scope>
    <source>
        <strain evidence="1">AU212A</strain>
    </source>
</reference>
<accession>A0ACA9NCW8</accession>
<evidence type="ECO:0000313" key="2">
    <source>
        <dbReference type="Proteomes" id="UP000789860"/>
    </source>
</evidence>
<keyword evidence="2" id="KW-1185">Reference proteome</keyword>
<dbReference type="EMBL" id="CAJVPM010023028">
    <property type="protein sequence ID" value="CAG8647848.1"/>
    <property type="molecule type" value="Genomic_DNA"/>
</dbReference>
<protein>
    <submittedName>
        <fullName evidence="1">6410_t:CDS:1</fullName>
    </submittedName>
</protein>
<proteinExistence type="predicted"/>
<comment type="caution">
    <text evidence="1">The sequence shown here is derived from an EMBL/GenBank/DDBJ whole genome shotgun (WGS) entry which is preliminary data.</text>
</comment>
<gene>
    <name evidence="1" type="ORF">SCALOS_LOCUS8559</name>
</gene>
<organism evidence="1 2">
    <name type="scientific">Scutellospora calospora</name>
    <dbReference type="NCBI Taxonomy" id="85575"/>
    <lineage>
        <taxon>Eukaryota</taxon>
        <taxon>Fungi</taxon>
        <taxon>Fungi incertae sedis</taxon>
        <taxon>Mucoromycota</taxon>
        <taxon>Glomeromycotina</taxon>
        <taxon>Glomeromycetes</taxon>
        <taxon>Diversisporales</taxon>
        <taxon>Gigasporaceae</taxon>
        <taxon>Scutellospora</taxon>
    </lineage>
</organism>
<dbReference type="Proteomes" id="UP000789860">
    <property type="component" value="Unassembled WGS sequence"/>
</dbReference>
<feature type="non-terminal residue" evidence="1">
    <location>
        <position position="1"/>
    </location>
</feature>